<dbReference type="EMBL" id="BKCJ010005467">
    <property type="protein sequence ID" value="GEU66911.1"/>
    <property type="molecule type" value="Genomic_DNA"/>
</dbReference>
<evidence type="ECO:0000313" key="2">
    <source>
        <dbReference type="EMBL" id="GEU66911.1"/>
    </source>
</evidence>
<dbReference type="AlphaFoldDB" id="A0A6L2LYP7"/>
<accession>A0A6L2LYP7</accession>
<feature type="region of interest" description="Disordered" evidence="1">
    <location>
        <begin position="115"/>
        <end position="147"/>
    </location>
</feature>
<organism evidence="2">
    <name type="scientific">Tanacetum cinerariifolium</name>
    <name type="common">Dalmatian daisy</name>
    <name type="synonym">Chrysanthemum cinerariifolium</name>
    <dbReference type="NCBI Taxonomy" id="118510"/>
    <lineage>
        <taxon>Eukaryota</taxon>
        <taxon>Viridiplantae</taxon>
        <taxon>Streptophyta</taxon>
        <taxon>Embryophyta</taxon>
        <taxon>Tracheophyta</taxon>
        <taxon>Spermatophyta</taxon>
        <taxon>Magnoliopsida</taxon>
        <taxon>eudicotyledons</taxon>
        <taxon>Gunneridae</taxon>
        <taxon>Pentapetalae</taxon>
        <taxon>asterids</taxon>
        <taxon>campanulids</taxon>
        <taxon>Asterales</taxon>
        <taxon>Asteraceae</taxon>
        <taxon>Asteroideae</taxon>
        <taxon>Anthemideae</taxon>
        <taxon>Anthemidinae</taxon>
        <taxon>Tanacetum</taxon>
    </lineage>
</organism>
<sequence>MTTRTTSKWFLISFQSAALERHSLGHPPNTRNTLLNFDTLERNVIGGNYEAYSRDYDELPTKELVKQCFLTIGYGGLVEATDTLKKSDGPNYSMLRGQNCKQPLAKLFLRVTDSTAEADPKKSAPKDSLSQQQDNDEKGFGSTQRTGDVKNLQNTAFSFSSSWSLLSKWHHDYTTESDAAPLRRKRGRFLPPKMPVPPSRPSKQHNYVPERSFILATVVYGSKRLVPSGTNPLHH</sequence>
<reference evidence="2" key="1">
    <citation type="journal article" date="2019" name="Sci. Rep.">
        <title>Draft genome of Tanacetum cinerariifolium, the natural source of mosquito coil.</title>
        <authorList>
            <person name="Yamashiro T."/>
            <person name="Shiraishi A."/>
            <person name="Satake H."/>
            <person name="Nakayama K."/>
        </authorList>
    </citation>
    <scope>NUCLEOTIDE SEQUENCE</scope>
</reference>
<gene>
    <name evidence="2" type="ORF">Tci_038889</name>
</gene>
<name>A0A6L2LYP7_TANCI</name>
<protein>
    <submittedName>
        <fullName evidence="2">Putative mitochondrial protein</fullName>
    </submittedName>
</protein>
<evidence type="ECO:0000256" key="1">
    <source>
        <dbReference type="SAM" id="MobiDB-lite"/>
    </source>
</evidence>
<comment type="caution">
    <text evidence="2">The sequence shown here is derived from an EMBL/GenBank/DDBJ whole genome shotgun (WGS) entry which is preliminary data.</text>
</comment>
<proteinExistence type="predicted"/>